<reference evidence="2 3" key="1">
    <citation type="submission" date="2019-05" db="EMBL/GenBank/DDBJ databases">
        <title>Tamlana fucoidanivorans sp. nov., isolated from the surface of algae collected from Fujian province in China.</title>
        <authorList>
            <person name="Li J."/>
        </authorList>
    </citation>
    <scope>NUCLEOTIDE SEQUENCE [LARGE SCALE GENOMIC DNA]</scope>
    <source>
        <strain evidence="2 3">CW2-9</strain>
    </source>
</reference>
<accession>A0A5C4SNF4</accession>
<dbReference type="OrthoDB" id="1121373at2"/>
<keyword evidence="3" id="KW-1185">Reference proteome</keyword>
<organism evidence="2 3">
    <name type="scientific">Allotamlana fucoidanivorans</name>
    <dbReference type="NCBI Taxonomy" id="2583814"/>
    <lineage>
        <taxon>Bacteria</taxon>
        <taxon>Pseudomonadati</taxon>
        <taxon>Bacteroidota</taxon>
        <taxon>Flavobacteriia</taxon>
        <taxon>Flavobacteriales</taxon>
        <taxon>Flavobacteriaceae</taxon>
        <taxon>Allotamlana</taxon>
    </lineage>
</organism>
<evidence type="ECO:0000313" key="3">
    <source>
        <dbReference type="Proteomes" id="UP000308713"/>
    </source>
</evidence>
<feature type="transmembrane region" description="Helical" evidence="1">
    <location>
        <begin position="12"/>
        <end position="30"/>
    </location>
</feature>
<evidence type="ECO:0000256" key="1">
    <source>
        <dbReference type="SAM" id="Phobius"/>
    </source>
</evidence>
<dbReference type="RefSeq" id="WP_139696227.1">
    <property type="nucleotide sequence ID" value="NZ_CP074074.1"/>
</dbReference>
<comment type="caution">
    <text evidence="2">The sequence shown here is derived from an EMBL/GenBank/DDBJ whole genome shotgun (WGS) entry which is preliminary data.</text>
</comment>
<name>A0A5C4SNF4_9FLAO</name>
<keyword evidence="1" id="KW-0812">Transmembrane</keyword>
<keyword evidence="1" id="KW-0472">Membrane</keyword>
<proteinExistence type="predicted"/>
<protein>
    <submittedName>
        <fullName evidence="2">Uncharacterized protein</fullName>
    </submittedName>
</protein>
<evidence type="ECO:0000313" key="2">
    <source>
        <dbReference type="EMBL" id="TNJ44942.1"/>
    </source>
</evidence>
<dbReference type="EMBL" id="VDCS01000006">
    <property type="protein sequence ID" value="TNJ44942.1"/>
    <property type="molecule type" value="Genomic_DNA"/>
</dbReference>
<gene>
    <name evidence="2" type="ORF">FGF67_07220</name>
</gene>
<sequence length="269" mass="30880">MLYGNTFLKSRITSFSILIIIGFLNIHTIYSQSKTIPINPELENNSDRLKVKLDTQWGNKIPKIKFGDYRVVDSQNDWMKTKGKSNFWNTRSEYRTEHKFSFVLNHIEIGSVIVNTLSEVSMKEVESFKLFSLDNFDFYVGPDDDYSKTQIFTSEITSENGNGEVWSFYLAQTENSDIGSIDEGFLAYENRFIFIKPISSNKNRNNSLIAPDAYGYEFFEHNKCLGAVQCRGRGISGNNKKVIWIKSDLEPKMKLILAAAMTVIIHTLK</sequence>
<dbReference type="Proteomes" id="UP000308713">
    <property type="component" value="Unassembled WGS sequence"/>
</dbReference>
<keyword evidence="1" id="KW-1133">Transmembrane helix</keyword>
<dbReference type="AlphaFoldDB" id="A0A5C4SNF4"/>